<proteinExistence type="predicted"/>
<accession>X6N0I8</accession>
<evidence type="ECO:0000313" key="1">
    <source>
        <dbReference type="EMBL" id="ETO19259.1"/>
    </source>
</evidence>
<organism evidence="1 2">
    <name type="scientific">Reticulomyxa filosa</name>
    <dbReference type="NCBI Taxonomy" id="46433"/>
    <lineage>
        <taxon>Eukaryota</taxon>
        <taxon>Sar</taxon>
        <taxon>Rhizaria</taxon>
        <taxon>Retaria</taxon>
        <taxon>Foraminifera</taxon>
        <taxon>Monothalamids</taxon>
        <taxon>Reticulomyxidae</taxon>
        <taxon>Reticulomyxa</taxon>
    </lineage>
</organism>
<dbReference type="AlphaFoldDB" id="X6N0I8"/>
<keyword evidence="2" id="KW-1185">Reference proteome</keyword>
<dbReference type="EMBL" id="ASPP01013866">
    <property type="protein sequence ID" value="ETO19259.1"/>
    <property type="molecule type" value="Genomic_DNA"/>
</dbReference>
<feature type="non-terminal residue" evidence="1">
    <location>
        <position position="135"/>
    </location>
</feature>
<comment type="caution">
    <text evidence="1">The sequence shown here is derived from an EMBL/GenBank/DDBJ whole genome shotgun (WGS) entry which is preliminary data.</text>
</comment>
<dbReference type="Proteomes" id="UP000023152">
    <property type="component" value="Unassembled WGS sequence"/>
</dbReference>
<gene>
    <name evidence="1" type="ORF">RFI_17970</name>
</gene>
<evidence type="ECO:0000313" key="2">
    <source>
        <dbReference type="Proteomes" id="UP000023152"/>
    </source>
</evidence>
<protein>
    <submittedName>
        <fullName evidence="1">Uncharacterized protein</fullName>
    </submittedName>
</protein>
<name>X6N0I8_RETFI</name>
<reference evidence="1 2" key="1">
    <citation type="journal article" date="2013" name="Curr. Biol.">
        <title>The Genome of the Foraminiferan Reticulomyxa filosa.</title>
        <authorList>
            <person name="Glockner G."/>
            <person name="Hulsmann N."/>
            <person name="Schleicher M."/>
            <person name="Noegel A.A."/>
            <person name="Eichinger L."/>
            <person name="Gallinger C."/>
            <person name="Pawlowski J."/>
            <person name="Sierra R."/>
            <person name="Euteneuer U."/>
            <person name="Pillet L."/>
            <person name="Moustafa A."/>
            <person name="Platzer M."/>
            <person name="Groth M."/>
            <person name="Szafranski K."/>
            <person name="Schliwa M."/>
        </authorList>
    </citation>
    <scope>NUCLEOTIDE SEQUENCE [LARGE SCALE GENOMIC DNA]</scope>
</reference>
<sequence>MLTISSLGWDASIAIPPLFIFNEILVQLKTRFQNIADFRITVENGQTCNNQQKWQHLITVRNIFSFYLRLAINIELFTEILIETGEKKEKWTYAFILSTAVKVMKTQSINGQYQSKREKKKVDKSFDIVKKKKEF</sequence>